<evidence type="ECO:0008006" key="3">
    <source>
        <dbReference type="Google" id="ProtNLM"/>
    </source>
</evidence>
<organism evidence="1 2">
    <name type="scientific">Stieleria magnilauensis</name>
    <dbReference type="NCBI Taxonomy" id="2527963"/>
    <lineage>
        <taxon>Bacteria</taxon>
        <taxon>Pseudomonadati</taxon>
        <taxon>Planctomycetota</taxon>
        <taxon>Planctomycetia</taxon>
        <taxon>Pirellulales</taxon>
        <taxon>Pirellulaceae</taxon>
        <taxon>Stieleria</taxon>
    </lineage>
</organism>
<protein>
    <recommendedName>
        <fullName evidence="3">Hemerythrin-like domain-containing protein</fullName>
    </recommendedName>
</protein>
<evidence type="ECO:0000313" key="1">
    <source>
        <dbReference type="EMBL" id="QDV88913.1"/>
    </source>
</evidence>
<dbReference type="RefSeq" id="WP_145221771.1">
    <property type="nucleotide sequence ID" value="NZ_CP036432.1"/>
</dbReference>
<name>A0ABX5Y3P2_9BACT</name>
<proteinExistence type="predicted"/>
<accession>A0ABX5Y3P2</accession>
<gene>
    <name evidence="1" type="ORF">TBK1r_79480</name>
</gene>
<dbReference type="EMBL" id="CP036432">
    <property type="protein sequence ID" value="QDV88913.1"/>
    <property type="molecule type" value="Genomic_DNA"/>
</dbReference>
<dbReference type="Proteomes" id="UP000318081">
    <property type="component" value="Chromosome"/>
</dbReference>
<reference evidence="1 2" key="1">
    <citation type="submission" date="2019-02" db="EMBL/GenBank/DDBJ databases">
        <title>Deep-cultivation of Planctomycetes and their phenomic and genomic characterization uncovers novel biology.</title>
        <authorList>
            <person name="Wiegand S."/>
            <person name="Jogler M."/>
            <person name="Boedeker C."/>
            <person name="Pinto D."/>
            <person name="Vollmers J."/>
            <person name="Rivas-Marin E."/>
            <person name="Kohn T."/>
            <person name="Peeters S.H."/>
            <person name="Heuer A."/>
            <person name="Rast P."/>
            <person name="Oberbeckmann S."/>
            <person name="Bunk B."/>
            <person name="Jeske O."/>
            <person name="Meyerdierks A."/>
            <person name="Storesund J.E."/>
            <person name="Kallscheuer N."/>
            <person name="Luecker S."/>
            <person name="Lage O.M."/>
            <person name="Pohl T."/>
            <person name="Merkel B.J."/>
            <person name="Hornburger P."/>
            <person name="Mueller R.-W."/>
            <person name="Bruemmer F."/>
            <person name="Labrenz M."/>
            <person name="Spormann A.M."/>
            <person name="Op den Camp H."/>
            <person name="Overmann J."/>
            <person name="Amann R."/>
            <person name="Jetten M.S.M."/>
            <person name="Mascher T."/>
            <person name="Medema M.H."/>
            <person name="Devos D.P."/>
            <person name="Kaster A.-K."/>
            <person name="Ovreas L."/>
            <person name="Rohde M."/>
            <person name="Galperin M.Y."/>
            <person name="Jogler C."/>
        </authorList>
    </citation>
    <scope>NUCLEOTIDE SEQUENCE [LARGE SCALE GENOMIC DNA]</scope>
    <source>
        <strain evidence="1 2">TBK1r</strain>
    </source>
</reference>
<sequence length="152" mass="17956">MSSNISEPLSKIFDDWLSEDRRMHESLREVRDWMTEVEQLGIPHFGETANRLLPLRERLQKHFQQEDEMITRLAESLAEPSVDFDHLRSQSLNDHHLLGAHLDDLVDRLSEMDPPFSSWQAAMKQVQVFIKRMEQHELTETRAIEALLQKLR</sequence>
<keyword evidence="2" id="KW-1185">Reference proteome</keyword>
<evidence type="ECO:0000313" key="2">
    <source>
        <dbReference type="Proteomes" id="UP000318081"/>
    </source>
</evidence>